<keyword evidence="1" id="KW-0472">Membrane</keyword>
<keyword evidence="3" id="KW-1185">Reference proteome</keyword>
<comment type="caution">
    <text evidence="2">The sequence shown here is derived from an EMBL/GenBank/DDBJ whole genome shotgun (WGS) entry which is preliminary data.</text>
</comment>
<proteinExistence type="predicted"/>
<feature type="transmembrane region" description="Helical" evidence="1">
    <location>
        <begin position="15"/>
        <end position="36"/>
    </location>
</feature>
<keyword evidence="1" id="KW-1133">Transmembrane helix</keyword>
<accession>A0ABQ5V3Y9</accession>
<reference evidence="2" key="2">
    <citation type="submission" date="2023-01" db="EMBL/GenBank/DDBJ databases">
        <title>Draft genome sequence of Algimonas porphyrae strain NBRC 108216.</title>
        <authorList>
            <person name="Sun Q."/>
            <person name="Mori K."/>
        </authorList>
    </citation>
    <scope>NUCLEOTIDE SEQUENCE</scope>
    <source>
        <strain evidence="2">NBRC 108216</strain>
    </source>
</reference>
<sequence>MIFRRIKAHVEKENWFAVGIDFAIVVVGVFIGLQVANWNEVRSENERVASQLASFRAELILARDYFVAAQAYLDDRIEGVATLRHRLEQDDDFPEEEFNPLVASAVRGDSFNMAFRGYEELTTTGAISKITDARLRDLLHQWDAQLTFINNTDVVIADIRANLVTPAVLYGTNFANALQTDGRYSDFTVANRFEFDIEDIRANRTLDGALAYQQVQTKLQLNTINDFIATTEALIVALGEKDT</sequence>
<protein>
    <submittedName>
        <fullName evidence="2">Uncharacterized protein</fullName>
    </submittedName>
</protein>
<dbReference type="EMBL" id="BSNJ01000005">
    <property type="protein sequence ID" value="GLQ21684.1"/>
    <property type="molecule type" value="Genomic_DNA"/>
</dbReference>
<name>A0ABQ5V3Y9_9PROT</name>
<evidence type="ECO:0000313" key="2">
    <source>
        <dbReference type="EMBL" id="GLQ21684.1"/>
    </source>
</evidence>
<reference evidence="2" key="1">
    <citation type="journal article" date="2014" name="Int. J. Syst. Evol. Microbiol.">
        <title>Complete genome of a new Firmicutes species belonging to the dominant human colonic microbiota ('Ruminococcus bicirculans') reveals two chromosomes and a selective capacity to utilize plant glucans.</title>
        <authorList>
            <consortium name="NISC Comparative Sequencing Program"/>
            <person name="Wegmann U."/>
            <person name="Louis P."/>
            <person name="Goesmann A."/>
            <person name="Henrissat B."/>
            <person name="Duncan S.H."/>
            <person name="Flint H.J."/>
        </authorList>
    </citation>
    <scope>NUCLEOTIDE SEQUENCE</scope>
    <source>
        <strain evidence="2">NBRC 108216</strain>
    </source>
</reference>
<evidence type="ECO:0000313" key="3">
    <source>
        <dbReference type="Proteomes" id="UP001161390"/>
    </source>
</evidence>
<evidence type="ECO:0000256" key="1">
    <source>
        <dbReference type="SAM" id="Phobius"/>
    </source>
</evidence>
<dbReference type="RefSeq" id="WP_284373474.1">
    <property type="nucleotide sequence ID" value="NZ_BSNJ01000005.1"/>
</dbReference>
<dbReference type="Proteomes" id="UP001161390">
    <property type="component" value="Unassembled WGS sequence"/>
</dbReference>
<organism evidence="2 3">
    <name type="scientific">Algimonas porphyrae</name>
    <dbReference type="NCBI Taxonomy" id="1128113"/>
    <lineage>
        <taxon>Bacteria</taxon>
        <taxon>Pseudomonadati</taxon>
        <taxon>Pseudomonadota</taxon>
        <taxon>Alphaproteobacteria</taxon>
        <taxon>Maricaulales</taxon>
        <taxon>Robiginitomaculaceae</taxon>
        <taxon>Algimonas</taxon>
    </lineage>
</organism>
<gene>
    <name evidence="2" type="ORF">GCM10007854_26390</name>
</gene>
<keyword evidence="1" id="KW-0812">Transmembrane</keyword>